<reference evidence="2 3" key="1">
    <citation type="journal article" date="2018" name="Nat. Ecol. Evol.">
        <title>Shark genomes provide insights into elasmobranch evolution and the origin of vertebrates.</title>
        <authorList>
            <person name="Hara Y"/>
            <person name="Yamaguchi K"/>
            <person name="Onimaru K"/>
            <person name="Kadota M"/>
            <person name="Koyanagi M"/>
            <person name="Keeley SD"/>
            <person name="Tatsumi K"/>
            <person name="Tanaka K"/>
            <person name="Motone F"/>
            <person name="Kageyama Y"/>
            <person name="Nozu R"/>
            <person name="Adachi N"/>
            <person name="Nishimura O"/>
            <person name="Nakagawa R"/>
            <person name="Tanegashima C"/>
            <person name="Kiyatake I"/>
            <person name="Matsumoto R"/>
            <person name="Murakumo K"/>
            <person name="Nishida K"/>
            <person name="Terakita A"/>
            <person name="Kuratani S"/>
            <person name="Sato K"/>
            <person name="Hyodo S Kuraku.S."/>
        </authorList>
    </citation>
    <scope>NUCLEOTIDE SEQUENCE [LARGE SCALE GENOMIC DNA]</scope>
</reference>
<proteinExistence type="predicted"/>
<gene>
    <name evidence="2" type="ORF">scyTo_0007721</name>
</gene>
<sequence>MNIAICLFCTLLLHVLCAGANLPTKWRPVRLAAEGCSADTESSIPDVKKTERDRAEFHTHYLLIILNMLSKGACFGSPYAKYSYLEEGH</sequence>
<feature type="chain" id="PRO_5019106364" description="Secreted protein" evidence="1">
    <location>
        <begin position="20"/>
        <end position="89"/>
    </location>
</feature>
<evidence type="ECO:0000313" key="3">
    <source>
        <dbReference type="Proteomes" id="UP000288216"/>
    </source>
</evidence>
<evidence type="ECO:0000313" key="2">
    <source>
        <dbReference type="EMBL" id="GCB65460.1"/>
    </source>
</evidence>
<dbReference type="EMBL" id="BFAA01002847">
    <property type="protein sequence ID" value="GCB65460.1"/>
    <property type="molecule type" value="Genomic_DNA"/>
</dbReference>
<keyword evidence="1" id="KW-0732">Signal</keyword>
<name>A0A401NX74_SCYTO</name>
<accession>A0A401NX74</accession>
<evidence type="ECO:0000256" key="1">
    <source>
        <dbReference type="SAM" id="SignalP"/>
    </source>
</evidence>
<dbReference type="AlphaFoldDB" id="A0A401NX74"/>
<feature type="signal peptide" evidence="1">
    <location>
        <begin position="1"/>
        <end position="19"/>
    </location>
</feature>
<evidence type="ECO:0008006" key="4">
    <source>
        <dbReference type="Google" id="ProtNLM"/>
    </source>
</evidence>
<keyword evidence="3" id="KW-1185">Reference proteome</keyword>
<comment type="caution">
    <text evidence="2">The sequence shown here is derived from an EMBL/GenBank/DDBJ whole genome shotgun (WGS) entry which is preliminary data.</text>
</comment>
<protein>
    <recommendedName>
        <fullName evidence="4">Secreted protein</fullName>
    </recommendedName>
</protein>
<organism evidence="2 3">
    <name type="scientific">Scyliorhinus torazame</name>
    <name type="common">Cloudy catshark</name>
    <name type="synonym">Catulus torazame</name>
    <dbReference type="NCBI Taxonomy" id="75743"/>
    <lineage>
        <taxon>Eukaryota</taxon>
        <taxon>Metazoa</taxon>
        <taxon>Chordata</taxon>
        <taxon>Craniata</taxon>
        <taxon>Vertebrata</taxon>
        <taxon>Chondrichthyes</taxon>
        <taxon>Elasmobranchii</taxon>
        <taxon>Galeomorphii</taxon>
        <taxon>Galeoidea</taxon>
        <taxon>Carcharhiniformes</taxon>
        <taxon>Scyliorhinidae</taxon>
        <taxon>Scyliorhinus</taxon>
    </lineage>
</organism>
<dbReference type="Proteomes" id="UP000288216">
    <property type="component" value="Unassembled WGS sequence"/>
</dbReference>